<evidence type="ECO:0000256" key="5">
    <source>
        <dbReference type="ARBA" id="ARBA00022989"/>
    </source>
</evidence>
<proteinExistence type="predicted"/>
<dbReference type="Proteomes" id="UP000199537">
    <property type="component" value="Unassembled WGS sequence"/>
</dbReference>
<protein>
    <submittedName>
        <fullName evidence="10">SanA protein</fullName>
    </submittedName>
</protein>
<dbReference type="PANTHER" id="PTHR30336:SF0">
    <property type="entry name" value="PROTEIN SANA"/>
    <property type="match status" value="1"/>
</dbReference>
<dbReference type="PANTHER" id="PTHR30336">
    <property type="entry name" value="INNER MEMBRANE PROTEIN, PROBABLE PERMEASE"/>
    <property type="match status" value="1"/>
</dbReference>
<evidence type="ECO:0000256" key="8">
    <source>
        <dbReference type="SAM" id="Phobius"/>
    </source>
</evidence>
<organism evidence="10 11">
    <name type="scientific">Thermoflavifilum thermophilum</name>
    <dbReference type="NCBI Taxonomy" id="1393122"/>
    <lineage>
        <taxon>Bacteria</taxon>
        <taxon>Pseudomonadati</taxon>
        <taxon>Bacteroidota</taxon>
        <taxon>Chitinophagia</taxon>
        <taxon>Chitinophagales</taxon>
        <taxon>Chitinophagaceae</taxon>
        <taxon>Thermoflavifilum</taxon>
    </lineage>
</organism>
<keyword evidence="6 8" id="KW-0472">Membrane</keyword>
<sequence length="199" mass="23033">MHGYMVFVYGGLLGLVLVESWYRWISWQSRRFCVGRAELLTSSTYALVLGTRVRVGRSFNRYLLYRLQAALRLVQAGKAEKLILSGSHPAGLMDQPASMKAWCLENGIPADRILVDDRGSRTWQSLRHCREAGIRELIIVSQRFHNERAVFIARHMGMQVQALNAANGHGWVQYRLLCRERLARMRCLWDILFDRLQKI</sequence>
<keyword evidence="5 8" id="KW-1133">Transmembrane helix</keyword>
<evidence type="ECO:0000256" key="2">
    <source>
        <dbReference type="ARBA" id="ARBA00022475"/>
    </source>
</evidence>
<evidence type="ECO:0000256" key="4">
    <source>
        <dbReference type="ARBA" id="ARBA00022692"/>
    </source>
</evidence>
<dbReference type="EMBL" id="FPCJ01000001">
    <property type="protein sequence ID" value="SFV30270.1"/>
    <property type="molecule type" value="Genomic_DNA"/>
</dbReference>
<name>A0A1I7N6H1_9BACT</name>
<evidence type="ECO:0000256" key="3">
    <source>
        <dbReference type="ARBA" id="ARBA00022519"/>
    </source>
</evidence>
<keyword evidence="3" id="KW-0997">Cell inner membrane</keyword>
<dbReference type="CDD" id="cd06259">
    <property type="entry name" value="YdcF-like"/>
    <property type="match status" value="1"/>
</dbReference>
<keyword evidence="11" id="KW-1185">Reference proteome</keyword>
<dbReference type="GO" id="GO:0005886">
    <property type="term" value="C:plasma membrane"/>
    <property type="evidence" value="ECO:0007669"/>
    <property type="project" value="UniProtKB-SubCell"/>
</dbReference>
<feature type="domain" description="DUF218" evidence="9">
    <location>
        <begin position="45"/>
        <end position="165"/>
    </location>
</feature>
<reference evidence="11" key="1">
    <citation type="submission" date="2016-10" db="EMBL/GenBank/DDBJ databases">
        <authorList>
            <person name="Varghese N."/>
            <person name="Submissions S."/>
        </authorList>
    </citation>
    <scope>NUCLEOTIDE SEQUENCE [LARGE SCALE GENOMIC DNA]</scope>
    <source>
        <strain evidence="11">DSM 14807</strain>
    </source>
</reference>
<dbReference type="STRING" id="1393122.SAMN05660895_0746"/>
<gene>
    <name evidence="10" type="ORF">SAMN05660895_0746</name>
</gene>
<evidence type="ECO:0000313" key="11">
    <source>
        <dbReference type="Proteomes" id="UP000199537"/>
    </source>
</evidence>
<dbReference type="InterPro" id="IPR051599">
    <property type="entry name" value="Cell_Envelope_Assoc"/>
</dbReference>
<keyword evidence="2" id="KW-1003">Cell membrane</keyword>
<dbReference type="AlphaFoldDB" id="A0A1I7N6H1"/>
<evidence type="ECO:0000313" key="10">
    <source>
        <dbReference type="EMBL" id="SFV30270.1"/>
    </source>
</evidence>
<dbReference type="InterPro" id="IPR003848">
    <property type="entry name" value="DUF218"/>
</dbReference>
<evidence type="ECO:0000256" key="1">
    <source>
        <dbReference type="ARBA" id="ARBA00004377"/>
    </source>
</evidence>
<comment type="subcellular location">
    <subcellularLocation>
        <location evidence="1">Cell inner membrane</location>
        <topology evidence="1">Single-pass membrane protein</topology>
    </subcellularLocation>
</comment>
<feature type="transmembrane region" description="Helical" evidence="8">
    <location>
        <begin position="6"/>
        <end position="22"/>
    </location>
</feature>
<accession>A0A1I7N6H1</accession>
<dbReference type="Pfam" id="PF02698">
    <property type="entry name" value="DUF218"/>
    <property type="match status" value="1"/>
</dbReference>
<keyword evidence="4 8" id="KW-0812">Transmembrane</keyword>
<evidence type="ECO:0000259" key="9">
    <source>
        <dbReference type="Pfam" id="PF02698"/>
    </source>
</evidence>
<evidence type="ECO:0000256" key="7">
    <source>
        <dbReference type="ARBA" id="ARBA00037355"/>
    </source>
</evidence>
<evidence type="ECO:0000256" key="6">
    <source>
        <dbReference type="ARBA" id="ARBA00023136"/>
    </source>
</evidence>
<comment type="function">
    <text evidence="7">Participates in the barrier function of the cell envelope.</text>
</comment>